<proteinExistence type="predicted"/>
<comment type="caution">
    <text evidence="2">The sequence shown here is derived from an EMBL/GenBank/DDBJ whole genome shotgun (WGS) entry which is preliminary data.</text>
</comment>
<dbReference type="Pfam" id="PF00535">
    <property type="entry name" value="Glycos_transf_2"/>
    <property type="match status" value="1"/>
</dbReference>
<dbReference type="InterPro" id="IPR001173">
    <property type="entry name" value="Glyco_trans_2-like"/>
</dbReference>
<dbReference type="PANTHER" id="PTHR43685">
    <property type="entry name" value="GLYCOSYLTRANSFERASE"/>
    <property type="match status" value="1"/>
</dbReference>
<dbReference type="InterPro" id="IPR050834">
    <property type="entry name" value="Glycosyltransf_2"/>
</dbReference>
<reference evidence="2 3" key="1">
    <citation type="submission" date="2019-03" db="EMBL/GenBank/DDBJ databases">
        <title>Genome sequence of Sphingomonas sp. 17J27-24.</title>
        <authorList>
            <person name="Kim M."/>
            <person name="Maeng S."/>
            <person name="Sathiyaraj S."/>
        </authorList>
    </citation>
    <scope>NUCLEOTIDE SEQUENCE [LARGE SCALE GENOMIC DNA]</scope>
    <source>
        <strain evidence="2 3">17J27-24</strain>
    </source>
</reference>
<accession>A0A4Y8ZQ14</accession>
<dbReference type="PANTHER" id="PTHR43685:SF2">
    <property type="entry name" value="GLYCOSYLTRANSFERASE 2-LIKE DOMAIN-CONTAINING PROTEIN"/>
    <property type="match status" value="1"/>
</dbReference>
<dbReference type="OrthoDB" id="9813349at2"/>
<evidence type="ECO:0000313" key="2">
    <source>
        <dbReference type="EMBL" id="TFI58098.1"/>
    </source>
</evidence>
<organism evidence="2 3">
    <name type="scientific">Sphingomonas parva</name>
    <dbReference type="NCBI Taxonomy" id="2555898"/>
    <lineage>
        <taxon>Bacteria</taxon>
        <taxon>Pseudomonadati</taxon>
        <taxon>Pseudomonadota</taxon>
        <taxon>Alphaproteobacteria</taxon>
        <taxon>Sphingomonadales</taxon>
        <taxon>Sphingomonadaceae</taxon>
        <taxon>Sphingomonas</taxon>
    </lineage>
</organism>
<protein>
    <submittedName>
        <fullName evidence="2">Glycosyltransferase family 2 protein</fullName>
    </submittedName>
</protein>
<keyword evidence="2" id="KW-0808">Transferase</keyword>
<name>A0A4Y8ZQ14_9SPHN</name>
<feature type="domain" description="Glycosyltransferase 2-like" evidence="1">
    <location>
        <begin position="156"/>
        <end position="261"/>
    </location>
</feature>
<dbReference type="Proteomes" id="UP000298213">
    <property type="component" value="Unassembled WGS sequence"/>
</dbReference>
<dbReference type="CDD" id="cd04196">
    <property type="entry name" value="GT_2_like_d"/>
    <property type="match status" value="1"/>
</dbReference>
<keyword evidence="3" id="KW-1185">Reference proteome</keyword>
<evidence type="ECO:0000313" key="3">
    <source>
        <dbReference type="Proteomes" id="UP000298213"/>
    </source>
</evidence>
<dbReference type="AlphaFoldDB" id="A0A4Y8ZQ14"/>
<gene>
    <name evidence="2" type="ORF">E2493_11900</name>
</gene>
<dbReference type="InterPro" id="IPR029044">
    <property type="entry name" value="Nucleotide-diphossugar_trans"/>
</dbReference>
<dbReference type="EMBL" id="SPDV01000020">
    <property type="protein sequence ID" value="TFI58098.1"/>
    <property type="molecule type" value="Genomic_DNA"/>
</dbReference>
<dbReference type="Gene3D" id="3.90.550.10">
    <property type="entry name" value="Spore Coat Polysaccharide Biosynthesis Protein SpsA, Chain A"/>
    <property type="match status" value="1"/>
</dbReference>
<sequence>MSGQPDVVAIEEGDPFRFGSLHAGVPCRSRAAVRAKQQSQSWIRQVGNRRDGAVARAVVDDHQLENGIGLGEDALDGPPDRLACIPDWNDDAEHRRWISDGAGHEKVGGPATSTPVAVLLGSRARLPPPVRVRPPGRRTLFRGGRGGVTRRCTVEVALATFNCESFLADLLDSLLSQTHEDFTILVADDASTDGTRAIVDSFVRRHPERIRLLGYSEHAGYLGNFARLIEAVSADHVLFCDHDDVWLPNKIALTLRQMQALEQEYGAERPALVHTDLVVTDAALRVVHPSYASYAGLDPRQNRLERLLLTNVATGCTAMANRALYERARPIPPEATWHDHWLALTAAIHGNIRFVAESTILYRQHGANEVGVARWSTPAIARRVCDTLFSSAKQATVARYSHQAGALLDRFAIDMTEEQRAATRVVADLWSLKRRQRFRTLLRHGALLQGALRNLGLMAVTMRKAEHLQA</sequence>
<dbReference type="SUPFAM" id="SSF53448">
    <property type="entry name" value="Nucleotide-diphospho-sugar transferases"/>
    <property type="match status" value="1"/>
</dbReference>
<evidence type="ECO:0000259" key="1">
    <source>
        <dbReference type="Pfam" id="PF00535"/>
    </source>
</evidence>
<dbReference type="GO" id="GO:0016740">
    <property type="term" value="F:transferase activity"/>
    <property type="evidence" value="ECO:0007669"/>
    <property type="project" value="UniProtKB-KW"/>
</dbReference>